<dbReference type="SUPFAM" id="SSF46689">
    <property type="entry name" value="Homeodomain-like"/>
    <property type="match status" value="1"/>
</dbReference>
<reference evidence="2" key="1">
    <citation type="submission" date="2019-08" db="EMBL/GenBank/DDBJ databases">
        <title>The genome of the North American firefly Photinus pyralis.</title>
        <authorList>
            <consortium name="Photinus pyralis genome working group"/>
            <person name="Fallon T.R."/>
            <person name="Sander Lower S.E."/>
            <person name="Weng J.-K."/>
        </authorList>
    </citation>
    <scope>NUCLEOTIDE SEQUENCE</scope>
    <source>
        <strain evidence="2">TRF0915ILg1</strain>
        <tissue evidence="2">Whole body</tissue>
    </source>
</reference>
<dbReference type="GO" id="GO:0005634">
    <property type="term" value="C:nucleus"/>
    <property type="evidence" value="ECO:0007669"/>
    <property type="project" value="UniProtKB-SubCell"/>
</dbReference>
<evidence type="ECO:0008006" key="4">
    <source>
        <dbReference type="Google" id="ProtNLM"/>
    </source>
</evidence>
<dbReference type="GO" id="GO:0003676">
    <property type="term" value="F:nucleic acid binding"/>
    <property type="evidence" value="ECO:0007669"/>
    <property type="project" value="InterPro"/>
</dbReference>
<protein>
    <recommendedName>
        <fullName evidence="4">Transposase Tc1-like domain-containing protein</fullName>
    </recommendedName>
</protein>
<dbReference type="InterPro" id="IPR036388">
    <property type="entry name" value="WH-like_DNA-bd_sf"/>
</dbReference>
<evidence type="ECO:0000256" key="1">
    <source>
        <dbReference type="ARBA" id="ARBA00004123"/>
    </source>
</evidence>
<dbReference type="InterPro" id="IPR036397">
    <property type="entry name" value="RNaseH_sf"/>
</dbReference>
<dbReference type="AlphaFoldDB" id="A0A8K0CXB3"/>
<dbReference type="EMBL" id="VTPC01008715">
    <property type="protein sequence ID" value="KAF2892473.1"/>
    <property type="molecule type" value="Genomic_DNA"/>
</dbReference>
<dbReference type="Proteomes" id="UP000801492">
    <property type="component" value="Unassembled WGS sequence"/>
</dbReference>
<proteinExistence type="predicted"/>
<sequence>MPRGKALSNDLHLSIINAYKNGISASHSVPHSTVQDIINLYKSTGEVDQKTKTGQPSTITEANRRALRRIGKEKPLLTTLQKRNRLKWAREHQNWSQRQWGSIIWSDESKTVNAQNDKEILEESFLPSIPQCATNDGDFMFQQDGAPCHTAKTIHT</sequence>
<name>A0A8K0CXB3_IGNLU</name>
<keyword evidence="3" id="KW-1185">Reference proteome</keyword>
<evidence type="ECO:0000313" key="3">
    <source>
        <dbReference type="Proteomes" id="UP000801492"/>
    </source>
</evidence>
<dbReference type="OrthoDB" id="6779723at2759"/>
<dbReference type="Gene3D" id="1.10.10.10">
    <property type="entry name" value="Winged helix-like DNA-binding domain superfamily/Winged helix DNA-binding domain"/>
    <property type="match status" value="1"/>
</dbReference>
<organism evidence="2 3">
    <name type="scientific">Ignelater luminosus</name>
    <name type="common">Cucubano</name>
    <name type="synonym">Pyrophorus luminosus</name>
    <dbReference type="NCBI Taxonomy" id="2038154"/>
    <lineage>
        <taxon>Eukaryota</taxon>
        <taxon>Metazoa</taxon>
        <taxon>Ecdysozoa</taxon>
        <taxon>Arthropoda</taxon>
        <taxon>Hexapoda</taxon>
        <taxon>Insecta</taxon>
        <taxon>Pterygota</taxon>
        <taxon>Neoptera</taxon>
        <taxon>Endopterygota</taxon>
        <taxon>Coleoptera</taxon>
        <taxon>Polyphaga</taxon>
        <taxon>Elateriformia</taxon>
        <taxon>Elateroidea</taxon>
        <taxon>Elateridae</taxon>
        <taxon>Agrypninae</taxon>
        <taxon>Pyrophorini</taxon>
        <taxon>Ignelater</taxon>
    </lineage>
</organism>
<gene>
    <name evidence="2" type="ORF">ILUMI_13692</name>
</gene>
<evidence type="ECO:0000313" key="2">
    <source>
        <dbReference type="EMBL" id="KAF2892473.1"/>
    </source>
</evidence>
<accession>A0A8K0CXB3</accession>
<dbReference type="Gene3D" id="3.30.420.10">
    <property type="entry name" value="Ribonuclease H-like superfamily/Ribonuclease H"/>
    <property type="match status" value="2"/>
</dbReference>
<dbReference type="InterPro" id="IPR009057">
    <property type="entry name" value="Homeodomain-like_sf"/>
</dbReference>
<comment type="subcellular location">
    <subcellularLocation>
        <location evidence="1">Nucleus</location>
    </subcellularLocation>
</comment>
<comment type="caution">
    <text evidence="2">The sequence shown here is derived from an EMBL/GenBank/DDBJ whole genome shotgun (WGS) entry which is preliminary data.</text>
</comment>